<keyword evidence="4 5" id="KW-0648">Protein biosynthesis</keyword>
<organism evidence="8">
    <name type="scientific">uncultured Chloroflexota bacterium</name>
    <dbReference type="NCBI Taxonomy" id="166587"/>
    <lineage>
        <taxon>Bacteria</taxon>
        <taxon>Bacillati</taxon>
        <taxon>Chloroflexota</taxon>
        <taxon>environmental samples</taxon>
    </lineage>
</organism>
<dbReference type="InterPro" id="IPR036477">
    <property type="entry name" value="Formyl_transf_N_sf"/>
</dbReference>
<feature type="domain" description="Formyl transferase C-terminal" evidence="7">
    <location>
        <begin position="203"/>
        <end position="298"/>
    </location>
</feature>
<dbReference type="SUPFAM" id="SSF53328">
    <property type="entry name" value="Formyltransferase"/>
    <property type="match status" value="1"/>
</dbReference>
<evidence type="ECO:0000256" key="5">
    <source>
        <dbReference type="HAMAP-Rule" id="MF_00182"/>
    </source>
</evidence>
<dbReference type="InterPro" id="IPR044135">
    <property type="entry name" value="Met-tRNA-FMT_C"/>
</dbReference>
<reference evidence="8" key="2">
    <citation type="journal article" date="2012" name="PLoS ONE">
        <title>A Deeply Branching Thermophilic Bacterium with an Ancient Acetyl-CoA Pathway Dominates a Subsurface Ecosystem.</title>
        <authorList>
            <person name="Takami H."/>
            <person name="Noguchi H."/>
            <person name="Takaki Y."/>
            <person name="Uchiyama I."/>
            <person name="Toyoda A."/>
            <person name="Nishi S."/>
            <person name="Chee G.-J."/>
            <person name="Arai W."/>
            <person name="Nunoura T."/>
            <person name="Itoh T."/>
            <person name="Hattori M."/>
            <person name="Takai K."/>
        </authorList>
    </citation>
    <scope>NUCLEOTIDE SEQUENCE</scope>
</reference>
<dbReference type="EC" id="2.1.2.9" evidence="2 5"/>
<evidence type="ECO:0000259" key="7">
    <source>
        <dbReference type="Pfam" id="PF02911"/>
    </source>
</evidence>
<evidence type="ECO:0000256" key="4">
    <source>
        <dbReference type="ARBA" id="ARBA00022917"/>
    </source>
</evidence>
<proteinExistence type="inferred from homology"/>
<accession>H5SDX3</accession>
<dbReference type="EMBL" id="AP011686">
    <property type="protein sequence ID" value="BAL54359.1"/>
    <property type="molecule type" value="Genomic_DNA"/>
</dbReference>
<dbReference type="HAMAP" id="MF_00182">
    <property type="entry name" value="Formyl_trans"/>
    <property type="match status" value="1"/>
</dbReference>
<dbReference type="Gene3D" id="3.40.50.12230">
    <property type="match status" value="1"/>
</dbReference>
<reference evidence="8" key="1">
    <citation type="journal article" date="2005" name="Environ. Microbiol.">
        <title>Genetic and functional properties of uncultivated thermophilic crenarchaeotes from a subsurface gold mine as revealed by analysis of genome fragments.</title>
        <authorList>
            <person name="Nunoura T."/>
            <person name="Hirayama H."/>
            <person name="Takami H."/>
            <person name="Oida H."/>
            <person name="Nishi S."/>
            <person name="Shimamura S."/>
            <person name="Suzuki Y."/>
            <person name="Inagaki F."/>
            <person name="Takai K."/>
            <person name="Nealson K.H."/>
            <person name="Horikoshi K."/>
        </authorList>
    </citation>
    <scope>NUCLEOTIDE SEQUENCE</scope>
</reference>
<dbReference type="SUPFAM" id="SSF50486">
    <property type="entry name" value="FMT C-terminal domain-like"/>
    <property type="match status" value="1"/>
</dbReference>
<feature type="domain" description="Formyl transferase N-terminal" evidence="6">
    <location>
        <begin position="8"/>
        <end position="179"/>
    </location>
</feature>
<dbReference type="GO" id="GO:0005829">
    <property type="term" value="C:cytosol"/>
    <property type="evidence" value="ECO:0007669"/>
    <property type="project" value="TreeGrafter"/>
</dbReference>
<name>H5SDX3_9CHLR</name>
<dbReference type="InterPro" id="IPR005793">
    <property type="entry name" value="Formyl_trans_C"/>
</dbReference>
<evidence type="ECO:0000259" key="6">
    <source>
        <dbReference type="Pfam" id="PF00551"/>
    </source>
</evidence>
<dbReference type="FunFam" id="3.40.50.12230:FF:000001">
    <property type="entry name" value="Methionyl-tRNA formyltransferase"/>
    <property type="match status" value="1"/>
</dbReference>
<evidence type="ECO:0000256" key="2">
    <source>
        <dbReference type="ARBA" id="ARBA00012261"/>
    </source>
</evidence>
<dbReference type="InterPro" id="IPR005794">
    <property type="entry name" value="Fmt"/>
</dbReference>
<feature type="binding site" evidence="5">
    <location>
        <begin position="109"/>
        <end position="112"/>
    </location>
    <ligand>
        <name>(6S)-5,6,7,8-tetrahydrofolate</name>
        <dbReference type="ChEBI" id="CHEBI:57453"/>
    </ligand>
</feature>
<protein>
    <recommendedName>
        <fullName evidence="2 5">Methionyl-tRNA formyltransferase</fullName>
        <ecNumber evidence="2 5">2.1.2.9</ecNumber>
    </recommendedName>
</protein>
<dbReference type="Pfam" id="PF02911">
    <property type="entry name" value="Formyl_trans_C"/>
    <property type="match status" value="1"/>
</dbReference>
<evidence type="ECO:0000256" key="3">
    <source>
        <dbReference type="ARBA" id="ARBA00022679"/>
    </source>
</evidence>
<gene>
    <name evidence="5" type="primary">fmt</name>
    <name evidence="8" type="ORF">HGMM_F14G08C09</name>
</gene>
<dbReference type="PANTHER" id="PTHR11138:SF5">
    <property type="entry name" value="METHIONYL-TRNA FORMYLTRANSFERASE, MITOCHONDRIAL"/>
    <property type="match status" value="1"/>
</dbReference>
<comment type="catalytic activity">
    <reaction evidence="5">
        <text>L-methionyl-tRNA(fMet) + (6R)-10-formyltetrahydrofolate = N-formyl-L-methionyl-tRNA(fMet) + (6S)-5,6,7,8-tetrahydrofolate + H(+)</text>
        <dbReference type="Rhea" id="RHEA:24380"/>
        <dbReference type="Rhea" id="RHEA-COMP:9952"/>
        <dbReference type="Rhea" id="RHEA-COMP:9953"/>
        <dbReference type="ChEBI" id="CHEBI:15378"/>
        <dbReference type="ChEBI" id="CHEBI:57453"/>
        <dbReference type="ChEBI" id="CHEBI:78530"/>
        <dbReference type="ChEBI" id="CHEBI:78844"/>
        <dbReference type="ChEBI" id="CHEBI:195366"/>
        <dbReference type="EC" id="2.1.2.9"/>
    </reaction>
</comment>
<dbReference type="Pfam" id="PF00551">
    <property type="entry name" value="Formyl_trans_N"/>
    <property type="match status" value="1"/>
</dbReference>
<dbReference type="AlphaFoldDB" id="H5SDX3"/>
<dbReference type="GO" id="GO:0004479">
    <property type="term" value="F:methionyl-tRNA formyltransferase activity"/>
    <property type="evidence" value="ECO:0007669"/>
    <property type="project" value="UniProtKB-UniRule"/>
</dbReference>
<evidence type="ECO:0000256" key="1">
    <source>
        <dbReference type="ARBA" id="ARBA00010699"/>
    </source>
</evidence>
<dbReference type="InterPro" id="IPR041711">
    <property type="entry name" value="Met-tRNA-FMT_N"/>
</dbReference>
<comment type="similarity">
    <text evidence="1 5">Belongs to the Fmt family.</text>
</comment>
<evidence type="ECO:0000313" key="8">
    <source>
        <dbReference type="EMBL" id="BAL54359.1"/>
    </source>
</evidence>
<dbReference type="InterPro" id="IPR011034">
    <property type="entry name" value="Formyl_transferase-like_C_sf"/>
</dbReference>
<dbReference type="InterPro" id="IPR002376">
    <property type="entry name" value="Formyl_transf_N"/>
</dbReference>
<keyword evidence="3 5" id="KW-0808">Transferase</keyword>
<dbReference type="CDD" id="cd08704">
    <property type="entry name" value="Met_tRNA_FMT_C"/>
    <property type="match status" value="1"/>
</dbReference>
<dbReference type="NCBIfam" id="TIGR00460">
    <property type="entry name" value="fmt"/>
    <property type="match status" value="1"/>
</dbReference>
<dbReference type="PROSITE" id="PS00373">
    <property type="entry name" value="GART"/>
    <property type="match status" value="1"/>
</dbReference>
<dbReference type="InterPro" id="IPR001555">
    <property type="entry name" value="GART_AS"/>
</dbReference>
<comment type="function">
    <text evidence="5">Attaches a formyl group to the free amino group of methionyl-tRNA(fMet). The formyl group appears to play a dual role in the initiator identity of N-formylmethionyl-tRNA by promoting its recognition by IF2 and preventing the misappropriation of this tRNA by the elongation apparatus.</text>
</comment>
<sequence length="303" mass="32889">MTRLVFMGSPQFALPALRALAQHETVVGVVTQPDRPAGRGQQLTPPPVKILAQELGLEVIQPVRLRDAQTIARLQAWQPEVIVVAAYGQILPPQVLDLPPWGCLNIHASLLPRWRGAAPIQHAILAGDAETGVTIMKMDEGLDTGPILSQRAIPIAPDENAETLGEKLANLGASLLLETLPQYLSGRLHPRPQPVEGVTLAPRLKKEDGQLDFSLPAVLLERRVRAFFPWPGAWFSWQGMLIKVLRARVGPHVQALPGAPLRWQGWPALATAHGLLVLEEVQPAGKKPMSGKAFLAGARHWGA</sequence>
<dbReference type="CDD" id="cd08646">
    <property type="entry name" value="FMT_core_Met-tRNA-FMT_N"/>
    <property type="match status" value="1"/>
</dbReference>
<dbReference type="PANTHER" id="PTHR11138">
    <property type="entry name" value="METHIONYL-TRNA FORMYLTRANSFERASE"/>
    <property type="match status" value="1"/>
</dbReference>